<feature type="compositionally biased region" description="Low complexity" evidence="1">
    <location>
        <begin position="484"/>
        <end position="493"/>
    </location>
</feature>
<evidence type="ECO:0000313" key="2">
    <source>
        <dbReference type="EMBL" id="KAJ9662393.1"/>
    </source>
</evidence>
<feature type="compositionally biased region" description="Low complexity" evidence="1">
    <location>
        <begin position="909"/>
        <end position="925"/>
    </location>
</feature>
<organism evidence="2 3">
    <name type="scientific">Coniosporium apollinis</name>
    <dbReference type="NCBI Taxonomy" id="61459"/>
    <lineage>
        <taxon>Eukaryota</taxon>
        <taxon>Fungi</taxon>
        <taxon>Dikarya</taxon>
        <taxon>Ascomycota</taxon>
        <taxon>Pezizomycotina</taxon>
        <taxon>Dothideomycetes</taxon>
        <taxon>Dothideomycetes incertae sedis</taxon>
        <taxon>Coniosporium</taxon>
    </lineage>
</organism>
<evidence type="ECO:0000313" key="3">
    <source>
        <dbReference type="Proteomes" id="UP001172684"/>
    </source>
</evidence>
<feature type="compositionally biased region" description="Polar residues" evidence="1">
    <location>
        <begin position="893"/>
        <end position="904"/>
    </location>
</feature>
<feature type="compositionally biased region" description="Polar residues" evidence="1">
    <location>
        <begin position="446"/>
        <end position="455"/>
    </location>
</feature>
<feature type="compositionally biased region" description="Polar residues" evidence="1">
    <location>
        <begin position="926"/>
        <end position="943"/>
    </location>
</feature>
<feature type="region of interest" description="Disordered" evidence="1">
    <location>
        <begin position="416"/>
        <end position="562"/>
    </location>
</feature>
<proteinExistence type="predicted"/>
<feature type="compositionally biased region" description="Basic and acidic residues" evidence="1">
    <location>
        <begin position="416"/>
        <end position="428"/>
    </location>
</feature>
<dbReference type="EMBL" id="JAPDRL010000050">
    <property type="protein sequence ID" value="KAJ9662393.1"/>
    <property type="molecule type" value="Genomic_DNA"/>
</dbReference>
<gene>
    <name evidence="2" type="ORF">H2201_006102</name>
</gene>
<feature type="region of interest" description="Disordered" evidence="1">
    <location>
        <begin position="726"/>
        <end position="798"/>
    </location>
</feature>
<reference evidence="2" key="1">
    <citation type="submission" date="2022-10" db="EMBL/GenBank/DDBJ databases">
        <title>Culturing micro-colonial fungi from biological soil crusts in the Mojave desert and describing Neophaeococcomyces mojavensis, and introducing the new genera and species Taxawa tesnikishii.</title>
        <authorList>
            <person name="Kurbessoian T."/>
            <person name="Stajich J.E."/>
        </authorList>
    </citation>
    <scope>NUCLEOTIDE SEQUENCE</scope>
    <source>
        <strain evidence="2">TK_1</strain>
    </source>
</reference>
<evidence type="ECO:0000256" key="1">
    <source>
        <dbReference type="SAM" id="MobiDB-lite"/>
    </source>
</evidence>
<accession>A0ABQ9NMW6</accession>
<comment type="caution">
    <text evidence="2">The sequence shown here is derived from an EMBL/GenBank/DDBJ whole genome shotgun (WGS) entry which is preliminary data.</text>
</comment>
<name>A0ABQ9NMW6_9PEZI</name>
<protein>
    <submittedName>
        <fullName evidence="2">Uncharacterized protein</fullName>
    </submittedName>
</protein>
<feature type="compositionally biased region" description="Polar residues" evidence="1">
    <location>
        <begin position="745"/>
        <end position="772"/>
    </location>
</feature>
<dbReference type="Proteomes" id="UP001172684">
    <property type="component" value="Unassembled WGS sequence"/>
</dbReference>
<feature type="region of interest" description="Disordered" evidence="1">
    <location>
        <begin position="866"/>
        <end position="943"/>
    </location>
</feature>
<keyword evidence="3" id="KW-1185">Reference proteome</keyword>
<feature type="compositionally biased region" description="Basic and acidic residues" evidence="1">
    <location>
        <begin position="494"/>
        <end position="505"/>
    </location>
</feature>
<sequence length="943" mass="103870">MDHSSNAPSTPSNTEVSGLLLVMSELKDIRAKNRSIEARLERLEAGEAEAHIIISDVSQWLTEIEDTFYGNASPQGISDGAVAAIVKLNDEREKRAERQMENRVAASITHEKQAARYRVSETECSHDICGHDATVSTSDCGEAIINMPSGMARVDLLWAPILDELDSLASQNEFLKKGIGTREATLTEVHDAIGELSLKSTGVQDALRGYAKELQLEKTHNKTGATGPRDTVMAPDCQEIRCDPSPKLLYPADNNWSRHGWSCTPASRDFIGYIETMWNPPYLQHQEAMAQARNIILDESIPFKVPMDARLLRAAVLRDYALSSSNLSEELRSTSLETALVWIRRAQFWTDVRLMLKGVEELRNKTFFQKGLCYFELRMFAEAVYTLRGNYAPNAVGHEKDARICAALAEVELERERKRADEKRKPAPDQDTNAAADITNKKRQLEQPTYYAQSDTSEETTIAEPWPASYSQGSSEPDTVLPIESNDNNSERNSSFDEPPRELPYTHKRRDITKWTDGFPNEGPTPPESDLSIEEGRSEEIFPPLPSSADSSNRSPLRSPVFTHPNGSGVVADACGQFLHPDANSRITEMRVKLVLMQCQMQLQRYEPYTAAKAAELAVSAFKLAKPLNSEALLARCHFWNGRAEEEAGEYGRALRSYKLARAARGIYFEGDQADDAFEELKVELQKSSDASHHSMLIRAAQASGSILEINDEPLSEHSAPVFEAAPKIGPDRSSHLENAGGGTQKNDTAARPTSSYSASEESDLGSSTTAVDSDVSPIEVLPNEDDSGRPTRPPLPDRIYVTLAADDADPYRHDTAMPRVRHLAVENLSTGAPSPRNWGDRSLEDELILLGLSESVAETSAAEVLPDDPYQVESEFNPNECKEDLDFGAEDNSASPHNRSEWSGQARPPSSDSSNPANSSSTTSVADSALTTGNVLSDSHCE</sequence>